<keyword evidence="2" id="KW-1185">Reference proteome</keyword>
<evidence type="ECO:0000313" key="2">
    <source>
        <dbReference type="Proteomes" id="UP001153076"/>
    </source>
</evidence>
<protein>
    <submittedName>
        <fullName evidence="1">Uncharacterized protein</fullName>
    </submittedName>
</protein>
<dbReference type="GO" id="GO:0048367">
    <property type="term" value="P:shoot system development"/>
    <property type="evidence" value="ECO:0007669"/>
    <property type="project" value="InterPro"/>
</dbReference>
<proteinExistence type="predicted"/>
<reference evidence="1" key="1">
    <citation type="submission" date="2022-04" db="EMBL/GenBank/DDBJ databases">
        <title>Carnegiea gigantea Genome sequencing and assembly v2.</title>
        <authorList>
            <person name="Copetti D."/>
            <person name="Sanderson M.J."/>
            <person name="Burquez A."/>
            <person name="Wojciechowski M.F."/>
        </authorList>
    </citation>
    <scope>NUCLEOTIDE SEQUENCE</scope>
    <source>
        <strain evidence="1">SGP5-SGP5p</strain>
        <tissue evidence="1">Aerial part</tissue>
    </source>
</reference>
<dbReference type="Pfam" id="PF03087">
    <property type="entry name" value="BPS1"/>
    <property type="match status" value="1"/>
</dbReference>
<dbReference type="PANTHER" id="PTHR33070:SF115">
    <property type="entry name" value="T23E18.15"/>
    <property type="match status" value="1"/>
</dbReference>
<dbReference type="OrthoDB" id="1701699at2759"/>
<dbReference type="Proteomes" id="UP001153076">
    <property type="component" value="Unassembled WGS sequence"/>
</dbReference>
<comment type="caution">
    <text evidence="1">The sequence shown here is derived from an EMBL/GenBank/DDBJ whole genome shotgun (WGS) entry which is preliminary data.</text>
</comment>
<sequence length="263" mass="29896">MVIPKALFYVRSISFPSTSHLQDDNQEDDFQDLANVKKADKTCAILENDDSSMRMLKETETISLSIVKSFLLFVMLKKAYCNLSLSMVPKLVNLEVCLRQVFKFMCHAKVVPWNLPSTPHPQDVSLDDHLRWLRASQADPSSSSICRNLGEVKDLYEQMNKFVHLPHNRNAFSREKVEEVLEGSIALLDASSFALDAVSQMKESVLDLQSSLRRGNNGEGVHAYLVSRRRINKMVSKYLVNLKKANKVCATLKHNDTTMRMLC</sequence>
<dbReference type="GO" id="GO:0048364">
    <property type="term" value="P:root development"/>
    <property type="evidence" value="ECO:0007669"/>
    <property type="project" value="InterPro"/>
</dbReference>
<dbReference type="AlphaFoldDB" id="A0A9Q1JHY1"/>
<accession>A0A9Q1JHY1</accession>
<evidence type="ECO:0000313" key="1">
    <source>
        <dbReference type="EMBL" id="KAJ8423544.1"/>
    </source>
</evidence>
<dbReference type="PANTHER" id="PTHR33070">
    <property type="entry name" value="OS06G0725500 PROTEIN"/>
    <property type="match status" value="1"/>
</dbReference>
<dbReference type="InterPro" id="IPR004320">
    <property type="entry name" value="BPS1_pln"/>
</dbReference>
<gene>
    <name evidence="1" type="ORF">Cgig2_007075</name>
</gene>
<organism evidence="1 2">
    <name type="scientific">Carnegiea gigantea</name>
    <dbReference type="NCBI Taxonomy" id="171969"/>
    <lineage>
        <taxon>Eukaryota</taxon>
        <taxon>Viridiplantae</taxon>
        <taxon>Streptophyta</taxon>
        <taxon>Embryophyta</taxon>
        <taxon>Tracheophyta</taxon>
        <taxon>Spermatophyta</taxon>
        <taxon>Magnoliopsida</taxon>
        <taxon>eudicotyledons</taxon>
        <taxon>Gunneridae</taxon>
        <taxon>Pentapetalae</taxon>
        <taxon>Caryophyllales</taxon>
        <taxon>Cactineae</taxon>
        <taxon>Cactaceae</taxon>
        <taxon>Cactoideae</taxon>
        <taxon>Echinocereeae</taxon>
        <taxon>Carnegiea</taxon>
    </lineage>
</organism>
<name>A0A9Q1JHY1_9CARY</name>
<dbReference type="EMBL" id="JAKOGI010001940">
    <property type="protein sequence ID" value="KAJ8423544.1"/>
    <property type="molecule type" value="Genomic_DNA"/>
</dbReference>